<dbReference type="Proteomes" id="UP000215509">
    <property type="component" value="Unassembled WGS sequence"/>
</dbReference>
<dbReference type="SUPFAM" id="SSF52540">
    <property type="entry name" value="P-loop containing nucleoside triphosphate hydrolases"/>
    <property type="match status" value="1"/>
</dbReference>
<feature type="transmembrane region" description="Helical" evidence="9">
    <location>
        <begin position="52"/>
        <end position="79"/>
    </location>
</feature>
<dbReference type="Gene3D" id="1.20.1560.10">
    <property type="entry name" value="ABC transporter type 1, transmembrane domain"/>
    <property type="match status" value="1"/>
</dbReference>
<sequence>MWKLRGYLKPYWKASLLAPLFMLLEVYMDLLQPKLMASIINEGVLRGDLPHIQQTGLAMIGIALIGLLGGIGCTIYSSIASQCFGADLRKDLFQKVQSFSFRNLDRIPAGSLITRLTNDIVQLQNMVQMTLRILIRSPFLALGSLIMAVTISPRLALVLAIVLPILFLVLYVLIRFAFPLFSMVQNKLDQVNTVLQENLTGIRVVKAFVRSRFENKRFQAANQDYMDIALRASRVVSINMPVMMLILNLSIVAVLWFGGHHVWEGSMPVGDLVAFINYVTQVLMSFSMVGMILMNVSRAKVSADRVNEVLRTESEITDRPQASDAAIRQGRVTFDRVSFAYPNQQELALRDISFTAEPGRTVAILGATGSGKSSLVHLIPRLYDTTGGQVLIDGTDVRDIQLQHLRTHVGMVLQESFLFTGTIRDNIRFGRPDATDAEVKAAAQAAQAHEFIARMPGGYDTLLGQRGVNLSGGQKQRISIARALLVRPAILILDDSTSAVDLGTESRIQRALRELMRTSTCFLIAQRISSVLDADKILVLDEGRIVAEGTHAELYRSSAVYQDIYRSQLGKEELAHG</sequence>
<dbReference type="FunFam" id="3.40.50.300:FF:000221">
    <property type="entry name" value="Multidrug ABC transporter ATP-binding protein"/>
    <property type="match status" value="1"/>
</dbReference>
<protein>
    <submittedName>
        <fullName evidence="12">Multidrug ABC transporter ATP-binding protein</fullName>
    </submittedName>
</protein>
<evidence type="ECO:0000313" key="12">
    <source>
        <dbReference type="EMBL" id="OXM83581.1"/>
    </source>
</evidence>
<proteinExistence type="predicted"/>
<keyword evidence="4 9" id="KW-0812">Transmembrane</keyword>
<keyword evidence="6 12" id="KW-0067">ATP-binding</keyword>
<keyword evidence="13" id="KW-1185">Reference proteome</keyword>
<dbReference type="EMBL" id="NMQW01000043">
    <property type="protein sequence ID" value="OXM83581.1"/>
    <property type="molecule type" value="Genomic_DNA"/>
</dbReference>
<organism evidence="12 13">
    <name type="scientific">Paenibacillus rigui</name>
    <dbReference type="NCBI Taxonomy" id="554312"/>
    <lineage>
        <taxon>Bacteria</taxon>
        <taxon>Bacillati</taxon>
        <taxon>Bacillota</taxon>
        <taxon>Bacilli</taxon>
        <taxon>Bacillales</taxon>
        <taxon>Paenibacillaceae</taxon>
        <taxon>Paenibacillus</taxon>
    </lineage>
</organism>
<dbReference type="GO" id="GO:0016887">
    <property type="term" value="F:ATP hydrolysis activity"/>
    <property type="evidence" value="ECO:0007669"/>
    <property type="project" value="InterPro"/>
</dbReference>
<dbReference type="InterPro" id="IPR036640">
    <property type="entry name" value="ABC1_TM_sf"/>
</dbReference>
<keyword evidence="8 9" id="KW-0472">Membrane</keyword>
<feature type="transmembrane region" description="Helical" evidence="9">
    <location>
        <begin position="275"/>
        <end position="296"/>
    </location>
</feature>
<evidence type="ECO:0000256" key="7">
    <source>
        <dbReference type="ARBA" id="ARBA00022989"/>
    </source>
</evidence>
<gene>
    <name evidence="12" type="ORF">CF651_25075</name>
</gene>
<dbReference type="AlphaFoldDB" id="A0A229UJM6"/>
<dbReference type="PROSITE" id="PS50893">
    <property type="entry name" value="ABC_TRANSPORTER_2"/>
    <property type="match status" value="1"/>
</dbReference>
<evidence type="ECO:0000259" key="11">
    <source>
        <dbReference type="PROSITE" id="PS50929"/>
    </source>
</evidence>
<feature type="domain" description="ABC transmembrane type-1" evidence="11">
    <location>
        <begin position="16"/>
        <end position="298"/>
    </location>
</feature>
<dbReference type="PROSITE" id="PS50929">
    <property type="entry name" value="ABC_TM1F"/>
    <property type="match status" value="1"/>
</dbReference>
<evidence type="ECO:0000259" key="10">
    <source>
        <dbReference type="PROSITE" id="PS50893"/>
    </source>
</evidence>
<feature type="transmembrane region" description="Helical" evidence="9">
    <location>
        <begin position="133"/>
        <end position="151"/>
    </location>
</feature>
<dbReference type="RefSeq" id="WP_094017623.1">
    <property type="nucleotide sequence ID" value="NZ_NMQW01000043.1"/>
</dbReference>
<dbReference type="GO" id="GO:0015421">
    <property type="term" value="F:ABC-type oligopeptide transporter activity"/>
    <property type="evidence" value="ECO:0007669"/>
    <property type="project" value="TreeGrafter"/>
</dbReference>
<dbReference type="SUPFAM" id="SSF90123">
    <property type="entry name" value="ABC transporter transmembrane region"/>
    <property type="match status" value="1"/>
</dbReference>
<evidence type="ECO:0000256" key="5">
    <source>
        <dbReference type="ARBA" id="ARBA00022741"/>
    </source>
</evidence>
<feature type="transmembrane region" description="Helical" evidence="9">
    <location>
        <begin position="242"/>
        <end position="263"/>
    </location>
</feature>
<dbReference type="FunFam" id="1.20.1560.10:FF:000040">
    <property type="entry name" value="Multidrug ABC transporter ATP-binding protein"/>
    <property type="match status" value="1"/>
</dbReference>
<dbReference type="GO" id="GO:0005524">
    <property type="term" value="F:ATP binding"/>
    <property type="evidence" value="ECO:0007669"/>
    <property type="project" value="UniProtKB-KW"/>
</dbReference>
<name>A0A229UJM6_9BACL</name>
<comment type="subcellular location">
    <subcellularLocation>
        <location evidence="1">Cell membrane</location>
        <topology evidence="1">Multi-pass membrane protein</topology>
    </subcellularLocation>
</comment>
<dbReference type="InterPro" id="IPR011527">
    <property type="entry name" value="ABC1_TM_dom"/>
</dbReference>
<dbReference type="Pfam" id="PF00664">
    <property type="entry name" value="ABC_membrane"/>
    <property type="match status" value="1"/>
</dbReference>
<reference evidence="12 13" key="1">
    <citation type="submission" date="2017-07" db="EMBL/GenBank/DDBJ databases">
        <title>Genome sequencing and assembly of Paenibacillus rigui.</title>
        <authorList>
            <person name="Mayilraj S."/>
        </authorList>
    </citation>
    <scope>NUCLEOTIDE SEQUENCE [LARGE SCALE GENOMIC DNA]</scope>
    <source>
        <strain evidence="12 13">JCM 16352</strain>
    </source>
</reference>
<dbReference type="PANTHER" id="PTHR43394">
    <property type="entry name" value="ATP-DEPENDENT PERMEASE MDL1, MITOCHONDRIAL"/>
    <property type="match status" value="1"/>
</dbReference>
<dbReference type="PANTHER" id="PTHR43394:SF1">
    <property type="entry name" value="ATP-BINDING CASSETTE SUB-FAMILY B MEMBER 10, MITOCHONDRIAL"/>
    <property type="match status" value="1"/>
</dbReference>
<evidence type="ECO:0000256" key="8">
    <source>
        <dbReference type="ARBA" id="ARBA00023136"/>
    </source>
</evidence>
<keyword evidence="5" id="KW-0547">Nucleotide-binding</keyword>
<dbReference type="SMART" id="SM00382">
    <property type="entry name" value="AAA"/>
    <property type="match status" value="1"/>
</dbReference>
<dbReference type="OrthoDB" id="9770415at2"/>
<dbReference type="Pfam" id="PF00005">
    <property type="entry name" value="ABC_tran"/>
    <property type="match status" value="1"/>
</dbReference>
<evidence type="ECO:0000256" key="1">
    <source>
        <dbReference type="ARBA" id="ARBA00004651"/>
    </source>
</evidence>
<dbReference type="InterPro" id="IPR017871">
    <property type="entry name" value="ABC_transporter-like_CS"/>
</dbReference>
<keyword evidence="7 9" id="KW-1133">Transmembrane helix</keyword>
<feature type="transmembrane region" description="Helical" evidence="9">
    <location>
        <begin position="157"/>
        <end position="178"/>
    </location>
</feature>
<dbReference type="InterPro" id="IPR003593">
    <property type="entry name" value="AAA+_ATPase"/>
</dbReference>
<keyword evidence="2" id="KW-0813">Transport</keyword>
<evidence type="ECO:0000256" key="3">
    <source>
        <dbReference type="ARBA" id="ARBA00022475"/>
    </source>
</evidence>
<dbReference type="InterPro" id="IPR027417">
    <property type="entry name" value="P-loop_NTPase"/>
</dbReference>
<dbReference type="InterPro" id="IPR003439">
    <property type="entry name" value="ABC_transporter-like_ATP-bd"/>
</dbReference>
<dbReference type="CDD" id="cd18548">
    <property type="entry name" value="ABC_6TM_Tm287_like"/>
    <property type="match status" value="1"/>
</dbReference>
<evidence type="ECO:0000256" key="9">
    <source>
        <dbReference type="SAM" id="Phobius"/>
    </source>
</evidence>
<dbReference type="PROSITE" id="PS00211">
    <property type="entry name" value="ABC_TRANSPORTER_1"/>
    <property type="match status" value="1"/>
</dbReference>
<accession>A0A229UJM6</accession>
<evidence type="ECO:0000313" key="13">
    <source>
        <dbReference type="Proteomes" id="UP000215509"/>
    </source>
</evidence>
<dbReference type="InterPro" id="IPR039421">
    <property type="entry name" value="Type_1_exporter"/>
</dbReference>
<keyword evidence="3" id="KW-1003">Cell membrane</keyword>
<dbReference type="GO" id="GO:0005886">
    <property type="term" value="C:plasma membrane"/>
    <property type="evidence" value="ECO:0007669"/>
    <property type="project" value="UniProtKB-SubCell"/>
</dbReference>
<evidence type="ECO:0000256" key="4">
    <source>
        <dbReference type="ARBA" id="ARBA00022692"/>
    </source>
</evidence>
<dbReference type="Gene3D" id="3.40.50.300">
    <property type="entry name" value="P-loop containing nucleotide triphosphate hydrolases"/>
    <property type="match status" value="1"/>
</dbReference>
<evidence type="ECO:0000256" key="2">
    <source>
        <dbReference type="ARBA" id="ARBA00022448"/>
    </source>
</evidence>
<evidence type="ECO:0000256" key="6">
    <source>
        <dbReference type="ARBA" id="ARBA00022840"/>
    </source>
</evidence>
<feature type="domain" description="ABC transporter" evidence="10">
    <location>
        <begin position="332"/>
        <end position="567"/>
    </location>
</feature>
<comment type="caution">
    <text evidence="12">The sequence shown here is derived from an EMBL/GenBank/DDBJ whole genome shotgun (WGS) entry which is preliminary data.</text>
</comment>